<proteinExistence type="predicted"/>
<name>A0A6C0B899_9ZZZZ</name>
<dbReference type="Pfam" id="PF19064">
    <property type="entry name" value="DUF5760"/>
    <property type="match status" value="1"/>
</dbReference>
<dbReference type="InterPro" id="IPR043918">
    <property type="entry name" value="DUF5760"/>
</dbReference>
<reference evidence="2" key="1">
    <citation type="journal article" date="2020" name="Nature">
        <title>Giant virus diversity and host interactions through global metagenomics.</title>
        <authorList>
            <person name="Schulz F."/>
            <person name="Roux S."/>
            <person name="Paez-Espino D."/>
            <person name="Jungbluth S."/>
            <person name="Walsh D.A."/>
            <person name="Denef V.J."/>
            <person name="McMahon K.D."/>
            <person name="Konstantinidis K.T."/>
            <person name="Eloe-Fadrosh E.A."/>
            <person name="Kyrpides N.C."/>
            <person name="Woyke T."/>
        </authorList>
    </citation>
    <scope>NUCLEOTIDE SEQUENCE</scope>
    <source>
        <strain evidence="2">GVMAG-M-3300010158-13</strain>
    </source>
</reference>
<organism evidence="2">
    <name type="scientific">viral metagenome</name>
    <dbReference type="NCBI Taxonomy" id="1070528"/>
    <lineage>
        <taxon>unclassified sequences</taxon>
        <taxon>metagenomes</taxon>
        <taxon>organismal metagenomes</taxon>
    </lineage>
</organism>
<dbReference type="EMBL" id="MN739088">
    <property type="protein sequence ID" value="QHS87779.1"/>
    <property type="molecule type" value="Genomic_DNA"/>
</dbReference>
<protein>
    <submittedName>
        <fullName evidence="2">Uncharacterized protein</fullName>
    </submittedName>
</protein>
<sequence>MDQFKENIQKWALIDSKLKTINEHTKKLRDSKNELSQFISKYMIDNNLADKKIKLGTGEIKIIEKKEYSTLSFSYIEVCLDNIIADKEQVQFIMNYLREQRDVSIVQELRVVSK</sequence>
<evidence type="ECO:0000313" key="2">
    <source>
        <dbReference type="EMBL" id="QHS87779.1"/>
    </source>
</evidence>
<feature type="coiled-coil region" evidence="1">
    <location>
        <begin position="14"/>
        <end position="41"/>
    </location>
</feature>
<accession>A0A6C0B899</accession>
<dbReference type="AlphaFoldDB" id="A0A6C0B899"/>
<evidence type="ECO:0000256" key="1">
    <source>
        <dbReference type="SAM" id="Coils"/>
    </source>
</evidence>
<keyword evidence="1" id="KW-0175">Coiled coil</keyword>